<evidence type="ECO:0000256" key="1">
    <source>
        <dbReference type="SAM" id="MobiDB-lite"/>
    </source>
</evidence>
<evidence type="ECO:0000313" key="2">
    <source>
        <dbReference type="EMBL" id="RMO33309.1"/>
    </source>
</evidence>
<feature type="region of interest" description="Disordered" evidence="1">
    <location>
        <begin position="419"/>
        <end position="439"/>
    </location>
</feature>
<protein>
    <submittedName>
        <fullName evidence="2">LysR family transcriptional regulator</fullName>
    </submittedName>
</protein>
<dbReference type="AlphaFoldDB" id="A0A3M3UJP5"/>
<dbReference type="Proteomes" id="UP000276886">
    <property type="component" value="Unassembled WGS sequence"/>
</dbReference>
<evidence type="ECO:0000313" key="3">
    <source>
        <dbReference type="Proteomes" id="UP000276886"/>
    </source>
</evidence>
<name>A0A3M3UJP5_PSESJ</name>
<gene>
    <name evidence="2" type="ORF">ALQ44_05745</name>
</gene>
<sequence>ELAREDGVSVDAFSAFVQTLSRASWLPRPSARIKSRPVYRQVSTASAGLADVEAGFLGLLGAAFKRLELLLGLGTRQQRQGLGVTDRSGETFSLGQIQLMPGSVELSGAAVAISGLASTTCKNQNKQWQTDKGFHSGVTSRVNRECAALTVRGSKSAAARGYARFFHLVISQQTIPYSRLGEDEPRSGWIICQLLPQMPHHDTQIVTVFGVRRPPDILEQLLLGNDPPGMPRQLCQHRVFLAGQRHFLTVEQHTPIGEVDGERPELKRRIGLFTARRLPEQRPDSSQKLLNAKRFGHVVVGAGVQCLNFLCLTGAHRKHQHRHRRPLAKLAQHLLTVHVRQPKVEHQQIRFVQRRLSQPLRACGGFQHLVALRHQTDAQKLANLRLVVDDQNGGRLAQADSSSSTSGCACSGRNRVMRVPSPSMPSSTVSRPPCAPIIP</sequence>
<organism evidence="2 3">
    <name type="scientific">Pseudomonas syringae pv. pisi</name>
    <dbReference type="NCBI Taxonomy" id="59510"/>
    <lineage>
        <taxon>Bacteria</taxon>
        <taxon>Pseudomonadati</taxon>
        <taxon>Pseudomonadota</taxon>
        <taxon>Gammaproteobacteria</taxon>
        <taxon>Pseudomonadales</taxon>
        <taxon>Pseudomonadaceae</taxon>
        <taxon>Pseudomonas</taxon>
        <taxon>Pseudomonas syringae</taxon>
    </lineage>
</organism>
<feature type="non-terminal residue" evidence="2">
    <location>
        <position position="1"/>
    </location>
</feature>
<reference evidence="2 3" key="1">
    <citation type="submission" date="2018-08" db="EMBL/GenBank/DDBJ databases">
        <title>Recombination of ecologically and evolutionarily significant loci maintains genetic cohesion in the Pseudomonas syringae species complex.</title>
        <authorList>
            <person name="Dillon M."/>
            <person name="Thakur S."/>
            <person name="Almeida R.N.D."/>
            <person name="Weir B.S."/>
            <person name="Guttman D.S."/>
        </authorList>
    </citation>
    <scope>NUCLEOTIDE SEQUENCE [LARGE SCALE GENOMIC DNA]</scope>
    <source>
        <strain evidence="2 3">ICMP 2788</strain>
    </source>
</reference>
<dbReference type="EMBL" id="RBPQ01000020">
    <property type="protein sequence ID" value="RMO33309.1"/>
    <property type="molecule type" value="Genomic_DNA"/>
</dbReference>
<proteinExistence type="predicted"/>
<feature type="compositionally biased region" description="Low complexity" evidence="1">
    <location>
        <begin position="419"/>
        <end position="432"/>
    </location>
</feature>
<accession>A0A3M3UJP5</accession>
<comment type="caution">
    <text evidence="2">The sequence shown here is derived from an EMBL/GenBank/DDBJ whole genome shotgun (WGS) entry which is preliminary data.</text>
</comment>